<dbReference type="EMBL" id="NKXS01005998">
    <property type="protein sequence ID" value="PIN02280.1"/>
    <property type="molecule type" value="Genomic_DNA"/>
</dbReference>
<evidence type="ECO:0000313" key="3">
    <source>
        <dbReference type="Proteomes" id="UP000231279"/>
    </source>
</evidence>
<dbReference type="STRING" id="429701.A0A2G9GBC5"/>
<gene>
    <name evidence="2" type="ORF">CDL12_25205</name>
</gene>
<accession>A0A2G9GBC5</accession>
<dbReference type="OrthoDB" id="1883212at2759"/>
<dbReference type="AlphaFoldDB" id="A0A2G9GBC5"/>
<feature type="compositionally biased region" description="Polar residues" evidence="1">
    <location>
        <begin position="225"/>
        <end position="236"/>
    </location>
</feature>
<comment type="caution">
    <text evidence="2">The sequence shown here is derived from an EMBL/GenBank/DDBJ whole genome shotgun (WGS) entry which is preliminary data.</text>
</comment>
<feature type="compositionally biased region" description="Polar residues" evidence="1">
    <location>
        <begin position="176"/>
        <end position="185"/>
    </location>
</feature>
<keyword evidence="3" id="KW-1185">Reference proteome</keyword>
<name>A0A2G9GBC5_9LAMI</name>
<evidence type="ECO:0000313" key="2">
    <source>
        <dbReference type="EMBL" id="PIN02280.1"/>
    </source>
</evidence>
<feature type="region of interest" description="Disordered" evidence="1">
    <location>
        <begin position="205"/>
        <end position="236"/>
    </location>
</feature>
<evidence type="ECO:0000256" key="1">
    <source>
        <dbReference type="SAM" id="MobiDB-lite"/>
    </source>
</evidence>
<dbReference type="Proteomes" id="UP000231279">
    <property type="component" value="Unassembled WGS sequence"/>
</dbReference>
<feature type="compositionally biased region" description="Basic and acidic residues" evidence="1">
    <location>
        <begin position="205"/>
        <end position="220"/>
    </location>
</feature>
<reference evidence="3" key="1">
    <citation type="journal article" date="2018" name="Gigascience">
        <title>Genome assembly of the Pink Ipe (Handroanthus impetiginosus, Bignoniaceae), a highly valued, ecologically keystone Neotropical timber forest tree.</title>
        <authorList>
            <person name="Silva-Junior O.B."/>
            <person name="Grattapaglia D."/>
            <person name="Novaes E."/>
            <person name="Collevatti R.G."/>
        </authorList>
    </citation>
    <scope>NUCLEOTIDE SEQUENCE [LARGE SCALE GENOMIC DNA]</scope>
    <source>
        <strain evidence="3">cv. UFG-1</strain>
    </source>
</reference>
<proteinExistence type="predicted"/>
<feature type="region of interest" description="Disordered" evidence="1">
    <location>
        <begin position="156"/>
        <end position="188"/>
    </location>
</feature>
<organism evidence="2 3">
    <name type="scientific">Handroanthus impetiginosus</name>
    <dbReference type="NCBI Taxonomy" id="429701"/>
    <lineage>
        <taxon>Eukaryota</taxon>
        <taxon>Viridiplantae</taxon>
        <taxon>Streptophyta</taxon>
        <taxon>Embryophyta</taxon>
        <taxon>Tracheophyta</taxon>
        <taxon>Spermatophyta</taxon>
        <taxon>Magnoliopsida</taxon>
        <taxon>eudicotyledons</taxon>
        <taxon>Gunneridae</taxon>
        <taxon>Pentapetalae</taxon>
        <taxon>asterids</taxon>
        <taxon>lamiids</taxon>
        <taxon>Lamiales</taxon>
        <taxon>Bignoniaceae</taxon>
        <taxon>Crescentiina</taxon>
        <taxon>Tabebuia alliance</taxon>
        <taxon>Handroanthus</taxon>
    </lineage>
</organism>
<sequence length="236" mass="26415">MSENQVRRCWEERVISTEKGNRVVHYYLMDATANCLLAVVGRERSLRHMTYSVTEDFLTVFGSSSSAHAGTRWQSRKEVSKFLQSVTSRGGSLFADSSENKFFTVKRKDIRMSKDWIDNKWVDIKAKPDILSILTSFLNPPLQLPPLPPLAELQAKMKVPSSSKDGGSQDAKLLQVPSSSTSSGNKKAVEDLHLEQLLLIKKNEDWSRKSSGKDENDGKKAKTAMDTSGQPTNVKH</sequence>
<protein>
    <submittedName>
        <fullName evidence="2">Uncharacterized protein</fullName>
    </submittedName>
</protein>